<dbReference type="Gene3D" id="2.60.40.680">
    <property type="match status" value="1"/>
</dbReference>
<dbReference type="Proteomes" id="UP001336250">
    <property type="component" value="Unassembled WGS sequence"/>
</dbReference>
<feature type="region of interest" description="Disordered" evidence="1">
    <location>
        <begin position="45"/>
        <end position="79"/>
    </location>
</feature>
<feature type="compositionally biased region" description="Low complexity" evidence="1">
    <location>
        <begin position="58"/>
        <end position="71"/>
    </location>
</feature>
<evidence type="ECO:0000256" key="1">
    <source>
        <dbReference type="SAM" id="MobiDB-lite"/>
    </source>
</evidence>
<comment type="caution">
    <text evidence="2">The sequence shown here is derived from an EMBL/GenBank/DDBJ whole genome shotgun (WGS) entry which is preliminary data.</text>
</comment>
<dbReference type="EMBL" id="JAZIBG010000044">
    <property type="protein sequence ID" value="MEF7616547.1"/>
    <property type="molecule type" value="Genomic_DNA"/>
</dbReference>
<organism evidence="2 3">
    <name type="scientific">Aquincola agrisoli</name>
    <dbReference type="NCBI Taxonomy" id="3119538"/>
    <lineage>
        <taxon>Bacteria</taxon>
        <taxon>Pseudomonadati</taxon>
        <taxon>Pseudomonadota</taxon>
        <taxon>Betaproteobacteria</taxon>
        <taxon>Burkholderiales</taxon>
        <taxon>Sphaerotilaceae</taxon>
        <taxon>Aquincola</taxon>
    </lineage>
</organism>
<dbReference type="RefSeq" id="WP_332292066.1">
    <property type="nucleotide sequence ID" value="NZ_JAZIBG010000044.1"/>
</dbReference>
<dbReference type="SUPFAM" id="SSF49384">
    <property type="entry name" value="Carbohydrate-binding domain"/>
    <property type="match status" value="1"/>
</dbReference>
<name>A0AAW9QMC0_9BURK</name>
<evidence type="ECO:0000313" key="3">
    <source>
        <dbReference type="Proteomes" id="UP001336250"/>
    </source>
</evidence>
<accession>A0AAW9QMC0</accession>
<dbReference type="AlphaFoldDB" id="A0AAW9QMC0"/>
<sequence>MGSPAVAMLLVTASAAIALLLSEWLSVPPHSPVVVLQPAAPQPWASAVAASPPPGPAAAPALARQPSDAAPAAPPPGPPVRLVAQAPHTLGVGDMAELVVSVDARRPVSRIAFTVTFDPNVLQARSGAEGEWMLHAGMTGRFEQEISPGEDRIRISVQVDDARPPGAPLALAIVGFQAMAPGMTSATVSDIEIEDGTHGTVPVMALPTSTHIRVVSLPA</sequence>
<keyword evidence="3" id="KW-1185">Reference proteome</keyword>
<dbReference type="GO" id="GO:0030246">
    <property type="term" value="F:carbohydrate binding"/>
    <property type="evidence" value="ECO:0007669"/>
    <property type="project" value="InterPro"/>
</dbReference>
<dbReference type="CDD" id="cd08547">
    <property type="entry name" value="Type_II_cohesin"/>
    <property type="match status" value="1"/>
</dbReference>
<proteinExistence type="predicted"/>
<reference evidence="2 3" key="1">
    <citation type="submission" date="2024-02" db="EMBL/GenBank/DDBJ databases">
        <title>Genome sequence of Aquincola sp. MAHUQ-54.</title>
        <authorList>
            <person name="Huq M.A."/>
        </authorList>
    </citation>
    <scope>NUCLEOTIDE SEQUENCE [LARGE SCALE GENOMIC DNA]</scope>
    <source>
        <strain evidence="2 3">MAHUQ-54</strain>
    </source>
</reference>
<gene>
    <name evidence="2" type="ORF">V4F39_21705</name>
</gene>
<protein>
    <submittedName>
        <fullName evidence="2">Cohesin domain-containing protein</fullName>
    </submittedName>
</protein>
<evidence type="ECO:0000313" key="2">
    <source>
        <dbReference type="EMBL" id="MEF7616547.1"/>
    </source>
</evidence>
<dbReference type="InterPro" id="IPR008965">
    <property type="entry name" value="CBM2/CBM3_carb-bd_dom_sf"/>
</dbReference>